<gene>
    <name evidence="3" type="ORF">OHC33_004562</name>
</gene>
<organism evidence="3 4">
    <name type="scientific">Knufia fluminis</name>
    <dbReference type="NCBI Taxonomy" id="191047"/>
    <lineage>
        <taxon>Eukaryota</taxon>
        <taxon>Fungi</taxon>
        <taxon>Dikarya</taxon>
        <taxon>Ascomycota</taxon>
        <taxon>Pezizomycotina</taxon>
        <taxon>Eurotiomycetes</taxon>
        <taxon>Chaetothyriomycetidae</taxon>
        <taxon>Chaetothyriales</taxon>
        <taxon>Trichomeriaceae</taxon>
        <taxon>Knufia</taxon>
    </lineage>
</organism>
<proteinExistence type="predicted"/>
<feature type="compositionally biased region" description="Polar residues" evidence="1">
    <location>
        <begin position="403"/>
        <end position="412"/>
    </location>
</feature>
<dbReference type="InterPro" id="IPR011989">
    <property type="entry name" value="ARM-like"/>
</dbReference>
<dbReference type="EMBL" id="JAKLMC020000008">
    <property type="protein sequence ID" value="KAK5954836.1"/>
    <property type="molecule type" value="Genomic_DNA"/>
</dbReference>
<sequence>MDFSGHRRVGGAKYGKSRKVLGYNFFDTGRKVMPVAPAAGRLPISPSSPGTVDLDKDELAVPPDSPSRSPVRPAHITSHSRASLSHSNDSRSESPSKQSSETPGTADTSMFDLDSSGDEHDGGTQPPAKRRKLVQPLKQKQLVTREVTQADPVVQKPKRKVLAKKEENVAVPALKGGAKPQATTIATSHQEPTKTAAHTSTNSGTRNEPKVQTVKTVATKYPGSKLADKPQPAKVVSKTKLKKVTYGRKQPTAPSPRVRPAQDEDTLMEDAEMPTNFAQDTIPTSKAARLSTPKKQQQRTIDRHTTTTSPSQLALTDLRLTPEKRARSLSSSISTSPAPRVSDRQRGRTRRIDLLDAPEDEDSHTSTRHASVEALSLVPPPGLKSEVATETAASPHPPPGLSRSGSSQTRQTYGRARNTYGRERSHLANMVDDLNALSHESSQEAILSQLTSQSGPSQLQMELDLEDASSDDAIGATKLKSIHELRQAGTNNRFERDLETMLEDIDPTQVTASKSLRLQGLMKLFRKMANNGFANFTSDRALDRLALWSRSVTDKLSKLLFDMILWRLIHAKNMTPTKLRTVLQAVASSTALITNLDTMTQIARDRKKENLSKALVGDIIDFEATALANQNLPNYEGDNIVPAAVTVAALHDSLRALVEAGVTNISVGGEACRSIAVMLEKASRPTNDGSIQHKFLAKLALSLLKLFAGPLDSDLGLPDDAYLSLGNTLASIIDNSLGKDEDLVQSVYHFAISLCNDRPHICQQIALSQLSTSAMKIIDTRFLMLVDVAEAGNEIDTVMLDSIILSLACLLNMTEHENEERQVFARSHMSTSESNSLERLIAIYIQAAPRLCGATTAEQSQMLVSFGYLSLLICNLCLNEGLWVKTSRLLGQYSMSDVVASAKELLIHLQTLDMAQVETDISGIIEGGDMPVDGITQRFGRILAAVRVE</sequence>
<feature type="region of interest" description="Disordered" evidence="1">
    <location>
        <begin position="172"/>
        <end position="424"/>
    </location>
</feature>
<reference evidence="3 4" key="1">
    <citation type="submission" date="2022-12" db="EMBL/GenBank/DDBJ databases">
        <title>Genomic features and morphological characterization of a novel Knufia sp. strain isolated from spacecraft assembly facility.</title>
        <authorList>
            <person name="Teixeira M."/>
            <person name="Chander A.M."/>
            <person name="Stajich J.E."/>
            <person name="Venkateswaran K."/>
        </authorList>
    </citation>
    <scope>NUCLEOTIDE SEQUENCE [LARGE SCALE GENOMIC DNA]</scope>
    <source>
        <strain evidence="3 4">FJI-L2-BK-P2</strain>
    </source>
</reference>
<feature type="compositionally biased region" description="Acidic residues" evidence="1">
    <location>
        <begin position="263"/>
        <end position="272"/>
    </location>
</feature>
<protein>
    <recommendedName>
        <fullName evidence="2">Wings apart-like protein C-terminal domain-containing protein</fullName>
    </recommendedName>
</protein>
<evidence type="ECO:0000259" key="2">
    <source>
        <dbReference type="Pfam" id="PF07814"/>
    </source>
</evidence>
<dbReference type="Pfam" id="PF07814">
    <property type="entry name" value="WAPL"/>
    <property type="match status" value="1"/>
</dbReference>
<feature type="compositionally biased region" description="Basic residues" evidence="1">
    <location>
        <begin position="237"/>
        <end position="246"/>
    </location>
</feature>
<feature type="compositionally biased region" description="Polar residues" evidence="1">
    <location>
        <begin position="181"/>
        <end position="190"/>
    </location>
</feature>
<evidence type="ECO:0000313" key="4">
    <source>
        <dbReference type="Proteomes" id="UP001316803"/>
    </source>
</evidence>
<comment type="caution">
    <text evidence="3">The sequence shown here is derived from an EMBL/GenBank/DDBJ whole genome shotgun (WGS) entry which is preliminary data.</text>
</comment>
<dbReference type="Gene3D" id="1.25.10.10">
    <property type="entry name" value="Leucine-rich Repeat Variant"/>
    <property type="match status" value="2"/>
</dbReference>
<feature type="compositionally biased region" description="Polar residues" evidence="1">
    <location>
        <begin position="196"/>
        <end position="206"/>
    </location>
</feature>
<dbReference type="AlphaFoldDB" id="A0AAN8FAW7"/>
<name>A0AAN8FAW7_9EURO</name>
<feature type="compositionally biased region" description="Basic and acidic residues" evidence="1">
    <location>
        <begin position="341"/>
        <end position="354"/>
    </location>
</feature>
<evidence type="ECO:0000256" key="1">
    <source>
        <dbReference type="SAM" id="MobiDB-lite"/>
    </source>
</evidence>
<feature type="domain" description="Wings apart-like protein C-terminal" evidence="2">
    <location>
        <begin position="479"/>
        <end position="818"/>
    </location>
</feature>
<evidence type="ECO:0000313" key="3">
    <source>
        <dbReference type="EMBL" id="KAK5954836.1"/>
    </source>
</evidence>
<feature type="region of interest" description="Disordered" evidence="1">
    <location>
        <begin position="39"/>
        <end position="151"/>
    </location>
</feature>
<accession>A0AAN8FAW7</accession>
<keyword evidence="4" id="KW-1185">Reference proteome</keyword>
<dbReference type="InterPro" id="IPR022771">
    <property type="entry name" value="WAPL_C"/>
</dbReference>
<feature type="compositionally biased region" description="Polar residues" evidence="1">
    <location>
        <begin position="77"/>
        <end position="87"/>
    </location>
</feature>
<dbReference type="Proteomes" id="UP001316803">
    <property type="component" value="Unassembled WGS sequence"/>
</dbReference>